<feature type="region of interest" description="Disordered" evidence="1">
    <location>
        <begin position="263"/>
        <end position="312"/>
    </location>
</feature>
<feature type="region of interest" description="Disordered" evidence="1">
    <location>
        <begin position="1"/>
        <end position="41"/>
    </location>
</feature>
<sequence>MPSKSHRNGRFKRQRLPGSEGSPSPSPGPPLSSSSEGPAERFRQLLEDHVMVHSPAAQDSDNLACPFVKHNPGRYAYVVNSCTETGFKDVGSLSAFSQLGQAKQKHQGAKECKESKKKLDERKESSEPEWMTEAQEREYETLDLRRVRLDNLKESFREIYTHLWPESKADVSTIPTHCYGPGFLVSTFVIDQILEQLHIRQTRRSLSSRLPSQQPPYEQDTAETEDDRSPQPPGENLDGILGANGFDYSVYVPDPAPTAFISSNNTSSNNYPDNNSSMFANPRIPTCHQEASTPPRRSPHLAAAAATTTTSS</sequence>
<feature type="compositionally biased region" description="Low complexity" evidence="1">
    <location>
        <begin position="302"/>
        <end position="312"/>
    </location>
</feature>
<feature type="compositionally biased region" description="Basic residues" evidence="1">
    <location>
        <begin position="1"/>
        <end position="15"/>
    </location>
</feature>
<accession>A0ABR1VRA1</accession>
<protein>
    <submittedName>
        <fullName evidence="2">Uncharacterized protein</fullName>
    </submittedName>
</protein>
<feature type="region of interest" description="Disordered" evidence="1">
    <location>
        <begin position="107"/>
        <end position="129"/>
    </location>
</feature>
<feature type="compositionally biased region" description="Low complexity" evidence="1">
    <location>
        <begin position="263"/>
        <end position="277"/>
    </location>
</feature>
<gene>
    <name evidence="2" type="ORF">PG996_005711</name>
</gene>
<evidence type="ECO:0000256" key="1">
    <source>
        <dbReference type="SAM" id="MobiDB-lite"/>
    </source>
</evidence>
<feature type="compositionally biased region" description="Low complexity" evidence="1">
    <location>
        <begin position="204"/>
        <end position="216"/>
    </location>
</feature>
<comment type="caution">
    <text evidence="2">The sequence shown here is derived from an EMBL/GenBank/DDBJ whole genome shotgun (WGS) entry which is preliminary data.</text>
</comment>
<evidence type="ECO:0000313" key="3">
    <source>
        <dbReference type="Proteomes" id="UP001446871"/>
    </source>
</evidence>
<reference evidence="2 3" key="1">
    <citation type="submission" date="2023-01" db="EMBL/GenBank/DDBJ databases">
        <title>Analysis of 21 Apiospora genomes using comparative genomics revels a genus with tremendous synthesis potential of carbohydrate active enzymes and secondary metabolites.</title>
        <authorList>
            <person name="Sorensen T."/>
        </authorList>
    </citation>
    <scope>NUCLEOTIDE SEQUENCE [LARGE SCALE GENOMIC DNA]</scope>
    <source>
        <strain evidence="2 3">CBS 83171</strain>
    </source>
</reference>
<feature type="compositionally biased region" description="Basic and acidic residues" evidence="1">
    <location>
        <begin position="108"/>
        <end position="126"/>
    </location>
</feature>
<proteinExistence type="predicted"/>
<keyword evidence="3" id="KW-1185">Reference proteome</keyword>
<name>A0ABR1VRA1_9PEZI</name>
<organism evidence="2 3">
    <name type="scientific">Apiospora saccharicola</name>
    <dbReference type="NCBI Taxonomy" id="335842"/>
    <lineage>
        <taxon>Eukaryota</taxon>
        <taxon>Fungi</taxon>
        <taxon>Dikarya</taxon>
        <taxon>Ascomycota</taxon>
        <taxon>Pezizomycotina</taxon>
        <taxon>Sordariomycetes</taxon>
        <taxon>Xylariomycetidae</taxon>
        <taxon>Amphisphaeriales</taxon>
        <taxon>Apiosporaceae</taxon>
        <taxon>Apiospora</taxon>
    </lineage>
</organism>
<dbReference type="Proteomes" id="UP001446871">
    <property type="component" value="Unassembled WGS sequence"/>
</dbReference>
<feature type="region of interest" description="Disordered" evidence="1">
    <location>
        <begin position="204"/>
        <end position="240"/>
    </location>
</feature>
<evidence type="ECO:0000313" key="2">
    <source>
        <dbReference type="EMBL" id="KAK8072363.1"/>
    </source>
</evidence>
<dbReference type="EMBL" id="JAQQWM010000003">
    <property type="protein sequence ID" value="KAK8072363.1"/>
    <property type="molecule type" value="Genomic_DNA"/>
</dbReference>